<accession>A0AAJ6QTU6</accession>
<evidence type="ECO:0000313" key="3">
    <source>
        <dbReference type="RefSeq" id="XP_003745610.1"/>
    </source>
</evidence>
<feature type="compositionally biased region" description="Acidic residues" evidence="1">
    <location>
        <begin position="1"/>
        <end position="10"/>
    </location>
</feature>
<dbReference type="KEGG" id="goe:100898473"/>
<feature type="compositionally biased region" description="Basic and acidic residues" evidence="1">
    <location>
        <begin position="15"/>
        <end position="27"/>
    </location>
</feature>
<dbReference type="GeneID" id="100898473"/>
<dbReference type="RefSeq" id="XP_003745610.1">
    <property type="nucleotide sequence ID" value="XM_003745562.2"/>
</dbReference>
<dbReference type="PANTHER" id="PTHR10773">
    <property type="entry name" value="DNA-DIRECTED RNA POLYMERASES I, II, AND III SUBUNIT RPABC2"/>
    <property type="match status" value="1"/>
</dbReference>
<feature type="region of interest" description="Disordered" evidence="1">
    <location>
        <begin position="1"/>
        <end position="27"/>
    </location>
</feature>
<dbReference type="PANTHER" id="PTHR10773:SF19">
    <property type="match status" value="1"/>
</dbReference>
<keyword evidence="2" id="KW-1185">Reference proteome</keyword>
<protein>
    <submittedName>
        <fullName evidence="3">Uncharacterized protein LOC100898473</fullName>
    </submittedName>
</protein>
<organism evidence="2 3">
    <name type="scientific">Galendromus occidentalis</name>
    <name type="common">western predatory mite</name>
    <dbReference type="NCBI Taxonomy" id="34638"/>
    <lineage>
        <taxon>Eukaryota</taxon>
        <taxon>Metazoa</taxon>
        <taxon>Ecdysozoa</taxon>
        <taxon>Arthropoda</taxon>
        <taxon>Chelicerata</taxon>
        <taxon>Arachnida</taxon>
        <taxon>Acari</taxon>
        <taxon>Parasitiformes</taxon>
        <taxon>Mesostigmata</taxon>
        <taxon>Gamasina</taxon>
        <taxon>Phytoseioidea</taxon>
        <taxon>Phytoseiidae</taxon>
        <taxon>Typhlodrominae</taxon>
        <taxon>Galendromus</taxon>
    </lineage>
</organism>
<reference evidence="3" key="1">
    <citation type="submission" date="2025-08" db="UniProtKB">
        <authorList>
            <consortium name="RefSeq"/>
        </authorList>
    </citation>
    <scope>IDENTIFICATION</scope>
</reference>
<name>A0AAJ6QTU6_9ACAR</name>
<dbReference type="AlphaFoldDB" id="A0AAJ6QTU6"/>
<gene>
    <name evidence="3" type="primary">LOC100898473</name>
</gene>
<evidence type="ECO:0000313" key="2">
    <source>
        <dbReference type="Proteomes" id="UP000694867"/>
    </source>
</evidence>
<sequence>MDDEDMDAEDSGSQKADEKSLTEGDGKKRLIRETPCGNDCTNGCNAKFPEELRIKIYDIYWGFQGGSEEQQKWMEKYCIEKAIPKISAKSMGSTRNRSFVYLYFLPHLEQNLQKIRVCKKFLAATLGITERILSGFVYRFVGNGGLDVEDTEWSPMAGYENCSREQMFLLREFIQGLPAEPVHYCRNEQCTRKLYELPSSIPDVSTLYGMYSSSEESLNREPVDEGVFRNVLYQDYNLSFCTATRGDICSVREYRKSGKK</sequence>
<evidence type="ECO:0000256" key="1">
    <source>
        <dbReference type="SAM" id="MobiDB-lite"/>
    </source>
</evidence>
<proteinExistence type="predicted"/>
<dbReference type="Proteomes" id="UP000694867">
    <property type="component" value="Unplaced"/>
</dbReference>